<dbReference type="AlphaFoldDB" id="A0A1D1V6X2"/>
<dbReference type="Proteomes" id="UP000186922">
    <property type="component" value="Unassembled WGS sequence"/>
</dbReference>
<dbReference type="EMBL" id="BDGG01000003">
    <property type="protein sequence ID" value="GAU96650.1"/>
    <property type="molecule type" value="Genomic_DNA"/>
</dbReference>
<evidence type="ECO:0000313" key="2">
    <source>
        <dbReference type="Proteomes" id="UP000186922"/>
    </source>
</evidence>
<accession>A0A1D1V6X2</accession>
<gene>
    <name evidence="1" type="primary">RvY_08068-1</name>
    <name evidence="1" type="synonym">RvY_08068.1</name>
    <name evidence="1" type="ORF">RvY_08068</name>
</gene>
<organism evidence="1 2">
    <name type="scientific">Ramazzottius varieornatus</name>
    <name type="common">Water bear</name>
    <name type="synonym">Tardigrade</name>
    <dbReference type="NCBI Taxonomy" id="947166"/>
    <lineage>
        <taxon>Eukaryota</taxon>
        <taxon>Metazoa</taxon>
        <taxon>Ecdysozoa</taxon>
        <taxon>Tardigrada</taxon>
        <taxon>Eutardigrada</taxon>
        <taxon>Parachela</taxon>
        <taxon>Hypsibioidea</taxon>
        <taxon>Ramazzottiidae</taxon>
        <taxon>Ramazzottius</taxon>
    </lineage>
</organism>
<comment type="caution">
    <text evidence="1">The sequence shown here is derived from an EMBL/GenBank/DDBJ whole genome shotgun (WGS) entry which is preliminary data.</text>
</comment>
<name>A0A1D1V6X2_RAMVA</name>
<protein>
    <submittedName>
        <fullName evidence="1">Uncharacterized protein</fullName>
    </submittedName>
</protein>
<keyword evidence="2" id="KW-1185">Reference proteome</keyword>
<sequence length="141" mass="16002">MVLGGSSSLQCSLQIQLQENGQFDKKVGQTLTRKEAARWKKMTAIPVEFDESCHTLYVTGSSVRVHHLPCHERAFLLGRSWARTSNIGVFPRFTKWARLSHFRPVAIPIFSSLSPENRENVLLIKGSNLGDGYRNVERNFD</sequence>
<proteinExistence type="predicted"/>
<reference evidence="1 2" key="1">
    <citation type="journal article" date="2016" name="Nat. Commun.">
        <title>Extremotolerant tardigrade genome and improved radiotolerance of human cultured cells by tardigrade-unique protein.</title>
        <authorList>
            <person name="Hashimoto T."/>
            <person name="Horikawa D.D."/>
            <person name="Saito Y."/>
            <person name="Kuwahara H."/>
            <person name="Kozuka-Hata H."/>
            <person name="Shin-I T."/>
            <person name="Minakuchi Y."/>
            <person name="Ohishi K."/>
            <person name="Motoyama A."/>
            <person name="Aizu T."/>
            <person name="Enomoto A."/>
            <person name="Kondo K."/>
            <person name="Tanaka S."/>
            <person name="Hara Y."/>
            <person name="Koshikawa S."/>
            <person name="Sagara H."/>
            <person name="Miura T."/>
            <person name="Yokobori S."/>
            <person name="Miyagawa K."/>
            <person name="Suzuki Y."/>
            <person name="Kubo T."/>
            <person name="Oyama M."/>
            <person name="Kohara Y."/>
            <person name="Fujiyama A."/>
            <person name="Arakawa K."/>
            <person name="Katayama T."/>
            <person name="Toyoda A."/>
            <person name="Kunieda T."/>
        </authorList>
    </citation>
    <scope>NUCLEOTIDE SEQUENCE [LARGE SCALE GENOMIC DNA]</scope>
    <source>
        <strain evidence="1 2">YOKOZUNA-1</strain>
    </source>
</reference>
<evidence type="ECO:0000313" key="1">
    <source>
        <dbReference type="EMBL" id="GAU96650.1"/>
    </source>
</evidence>